<gene>
    <name evidence="2" type="ORF">HMPREF0970_01012</name>
</gene>
<proteinExistence type="predicted"/>
<protein>
    <submittedName>
        <fullName evidence="2">Uncharacterized protein</fullName>
    </submittedName>
</protein>
<organism evidence="2 3">
    <name type="scientific">Schaalia odontolytica F0309</name>
    <dbReference type="NCBI Taxonomy" id="649742"/>
    <lineage>
        <taxon>Bacteria</taxon>
        <taxon>Bacillati</taxon>
        <taxon>Actinomycetota</taxon>
        <taxon>Actinomycetes</taxon>
        <taxon>Actinomycetales</taxon>
        <taxon>Actinomycetaceae</taxon>
        <taxon>Schaalia</taxon>
    </lineage>
</organism>
<sequence length="43" mass="4713">MYELRGDTWTRQWRGSGGILGRRGRRAAAEQSVATAESPHLAG</sequence>
<dbReference type="AlphaFoldDB" id="D4TYI7"/>
<name>D4TYI7_9ACTO</name>
<reference evidence="2 3" key="1">
    <citation type="submission" date="2009-10" db="EMBL/GenBank/DDBJ databases">
        <authorList>
            <person name="Weinstock G."/>
            <person name="Sodergren E."/>
            <person name="Clifton S."/>
            <person name="Fulton L."/>
            <person name="Fulton B."/>
            <person name="Courtney L."/>
            <person name="Fronick C."/>
            <person name="Harrison M."/>
            <person name="Strong C."/>
            <person name="Farmer C."/>
            <person name="Delahaunty K."/>
            <person name="Markovic C."/>
            <person name="Hall O."/>
            <person name="Minx P."/>
            <person name="Tomlinson C."/>
            <person name="Mitreva M."/>
            <person name="Nelson J."/>
            <person name="Hou S."/>
            <person name="Wollam A."/>
            <person name="Pepin K.H."/>
            <person name="Johnson M."/>
            <person name="Bhonagiri V."/>
            <person name="Nash W.E."/>
            <person name="Warren W."/>
            <person name="Chinwalla A."/>
            <person name="Mardis E.R."/>
            <person name="Wilson R.K."/>
        </authorList>
    </citation>
    <scope>NUCLEOTIDE SEQUENCE [LARGE SCALE GENOMIC DNA]</scope>
    <source>
        <strain evidence="2 3">F0309</strain>
    </source>
</reference>
<dbReference type="EMBL" id="ACYT02000029">
    <property type="protein sequence ID" value="EFF79958.1"/>
    <property type="molecule type" value="Genomic_DNA"/>
</dbReference>
<comment type="caution">
    <text evidence="2">The sequence shown here is derived from an EMBL/GenBank/DDBJ whole genome shotgun (WGS) entry which is preliminary data.</text>
</comment>
<feature type="region of interest" description="Disordered" evidence="1">
    <location>
        <begin position="15"/>
        <end position="43"/>
    </location>
</feature>
<dbReference type="Proteomes" id="UP000003150">
    <property type="component" value="Unassembled WGS sequence"/>
</dbReference>
<dbReference type="HOGENOM" id="CLU_3228488_0_0_11"/>
<accession>D4TYI7</accession>
<evidence type="ECO:0000313" key="3">
    <source>
        <dbReference type="Proteomes" id="UP000003150"/>
    </source>
</evidence>
<evidence type="ECO:0000313" key="2">
    <source>
        <dbReference type="EMBL" id="EFF79958.1"/>
    </source>
</evidence>
<evidence type="ECO:0000256" key="1">
    <source>
        <dbReference type="SAM" id="MobiDB-lite"/>
    </source>
</evidence>